<evidence type="ECO:0000313" key="2">
    <source>
        <dbReference type="Proteomes" id="UP000799755"/>
    </source>
</evidence>
<sequence length="125" mass="13922">MPYYGGSPSVGTGYCSDHVMLSRCDGEFTRIAHPSIAVLIKAMHNISRHHEPSDATMSQLVARSYPSRTPTERPKSRAQMAHRLGLSDAVQRKHFHQSKMRNHDPGATPHGAQALSRFLAILIHR</sequence>
<name>A0ACB6RDZ8_9PLEO</name>
<gene>
    <name evidence="1" type="ORF">BDR25DRAFT_1447</name>
</gene>
<protein>
    <submittedName>
        <fullName evidence="1">Uncharacterized protein</fullName>
    </submittedName>
</protein>
<dbReference type="EMBL" id="MU003492">
    <property type="protein sequence ID" value="KAF2477489.1"/>
    <property type="molecule type" value="Genomic_DNA"/>
</dbReference>
<comment type="caution">
    <text evidence="1">The sequence shown here is derived from an EMBL/GenBank/DDBJ whole genome shotgun (WGS) entry which is preliminary data.</text>
</comment>
<organism evidence="1 2">
    <name type="scientific">Lindgomyces ingoldianus</name>
    <dbReference type="NCBI Taxonomy" id="673940"/>
    <lineage>
        <taxon>Eukaryota</taxon>
        <taxon>Fungi</taxon>
        <taxon>Dikarya</taxon>
        <taxon>Ascomycota</taxon>
        <taxon>Pezizomycotina</taxon>
        <taxon>Dothideomycetes</taxon>
        <taxon>Pleosporomycetidae</taxon>
        <taxon>Pleosporales</taxon>
        <taxon>Lindgomycetaceae</taxon>
        <taxon>Lindgomyces</taxon>
    </lineage>
</organism>
<accession>A0ACB6RDZ8</accession>
<dbReference type="Proteomes" id="UP000799755">
    <property type="component" value="Unassembled WGS sequence"/>
</dbReference>
<reference evidence="1" key="1">
    <citation type="journal article" date="2020" name="Stud. Mycol.">
        <title>101 Dothideomycetes genomes: a test case for predicting lifestyles and emergence of pathogens.</title>
        <authorList>
            <person name="Haridas S."/>
            <person name="Albert R."/>
            <person name="Binder M."/>
            <person name="Bloem J."/>
            <person name="Labutti K."/>
            <person name="Salamov A."/>
            <person name="Andreopoulos B."/>
            <person name="Baker S."/>
            <person name="Barry K."/>
            <person name="Bills G."/>
            <person name="Bluhm B."/>
            <person name="Cannon C."/>
            <person name="Castanera R."/>
            <person name="Culley D."/>
            <person name="Daum C."/>
            <person name="Ezra D."/>
            <person name="Gonzalez J."/>
            <person name="Henrissat B."/>
            <person name="Kuo A."/>
            <person name="Liang C."/>
            <person name="Lipzen A."/>
            <person name="Lutzoni F."/>
            <person name="Magnuson J."/>
            <person name="Mondo S."/>
            <person name="Nolan M."/>
            <person name="Ohm R."/>
            <person name="Pangilinan J."/>
            <person name="Park H.-J."/>
            <person name="Ramirez L."/>
            <person name="Alfaro M."/>
            <person name="Sun H."/>
            <person name="Tritt A."/>
            <person name="Yoshinaga Y."/>
            <person name="Zwiers L.-H."/>
            <person name="Turgeon B."/>
            <person name="Goodwin S."/>
            <person name="Spatafora J."/>
            <person name="Crous P."/>
            <person name="Grigoriev I."/>
        </authorList>
    </citation>
    <scope>NUCLEOTIDE SEQUENCE</scope>
    <source>
        <strain evidence="1">ATCC 200398</strain>
    </source>
</reference>
<proteinExistence type="predicted"/>
<keyword evidence="2" id="KW-1185">Reference proteome</keyword>
<evidence type="ECO:0000313" key="1">
    <source>
        <dbReference type="EMBL" id="KAF2477489.1"/>
    </source>
</evidence>